<dbReference type="PANTHER" id="PTHR47752">
    <property type="entry name" value="HTH-TYPE TRANSCRIPTIONAL REPRESSOR FABR"/>
    <property type="match status" value="1"/>
</dbReference>
<keyword evidence="5" id="KW-1185">Reference proteome</keyword>
<dbReference type="InterPro" id="IPR001647">
    <property type="entry name" value="HTH_TetR"/>
</dbReference>
<dbReference type="Gene3D" id="1.10.357.10">
    <property type="entry name" value="Tetracycline Repressor, domain 2"/>
    <property type="match status" value="1"/>
</dbReference>
<dbReference type="EMBL" id="SHKY01000001">
    <property type="protein sequence ID" value="RZU53788.1"/>
    <property type="molecule type" value="Genomic_DNA"/>
</dbReference>
<feature type="DNA-binding region" description="H-T-H motif" evidence="2">
    <location>
        <begin position="42"/>
        <end position="61"/>
    </location>
</feature>
<dbReference type="RefSeq" id="WP_130512236.1">
    <property type="nucleotide sequence ID" value="NZ_SHKY01000001.1"/>
</dbReference>
<dbReference type="OrthoDB" id="8617654at2"/>
<sequence length="220" mass="24283">MNHRHPAPPDRLSRPEQKARTRQALLDAALALMEHRSLSSIGLREITRAAGVTPTAFYRHFPDLGSLGVALVDECLGTLRATIRTVRDGLSSSDEVINRSMDVLARQVRDHREHFRFVARERHGGVPAVRAAIAEQLDLFAVELATDFADDKLLGGPRFDRWIAADLRMVTSLIVNHMVWTAAALLDAAPDSADAEARVIDAASRQLRLIVLGARQWATS</sequence>
<gene>
    <name evidence="4" type="ORF">EV385_5722</name>
</gene>
<dbReference type="Gene3D" id="1.10.10.60">
    <property type="entry name" value="Homeodomain-like"/>
    <property type="match status" value="1"/>
</dbReference>
<dbReference type="GO" id="GO:0003677">
    <property type="term" value="F:DNA binding"/>
    <property type="evidence" value="ECO:0007669"/>
    <property type="project" value="UniProtKB-UniRule"/>
</dbReference>
<dbReference type="PROSITE" id="PS50977">
    <property type="entry name" value="HTH_TETR_2"/>
    <property type="match status" value="1"/>
</dbReference>
<comment type="caution">
    <text evidence="4">The sequence shown here is derived from an EMBL/GenBank/DDBJ whole genome shotgun (WGS) entry which is preliminary data.</text>
</comment>
<keyword evidence="1 2" id="KW-0238">DNA-binding</keyword>
<organism evidence="4 5">
    <name type="scientific">Krasilnikovia cinnamomea</name>
    <dbReference type="NCBI Taxonomy" id="349313"/>
    <lineage>
        <taxon>Bacteria</taxon>
        <taxon>Bacillati</taxon>
        <taxon>Actinomycetota</taxon>
        <taxon>Actinomycetes</taxon>
        <taxon>Micromonosporales</taxon>
        <taxon>Micromonosporaceae</taxon>
        <taxon>Krasilnikovia</taxon>
    </lineage>
</organism>
<evidence type="ECO:0000256" key="2">
    <source>
        <dbReference type="PROSITE-ProRule" id="PRU00335"/>
    </source>
</evidence>
<accession>A0A4Q7ZRK9</accession>
<dbReference type="AlphaFoldDB" id="A0A4Q7ZRK9"/>
<dbReference type="Proteomes" id="UP000292564">
    <property type="component" value="Unassembled WGS sequence"/>
</dbReference>
<evidence type="ECO:0000313" key="5">
    <source>
        <dbReference type="Proteomes" id="UP000292564"/>
    </source>
</evidence>
<feature type="domain" description="HTH tetR-type" evidence="3">
    <location>
        <begin position="19"/>
        <end position="79"/>
    </location>
</feature>
<dbReference type="PANTHER" id="PTHR47752:SF1">
    <property type="entry name" value="HTH-TYPE TRANSCRIPTIONAL REPRESSOR FABR"/>
    <property type="match status" value="1"/>
</dbReference>
<dbReference type="Pfam" id="PF00440">
    <property type="entry name" value="TetR_N"/>
    <property type="match status" value="1"/>
</dbReference>
<proteinExistence type="predicted"/>
<dbReference type="InterPro" id="IPR009057">
    <property type="entry name" value="Homeodomain-like_sf"/>
</dbReference>
<name>A0A4Q7ZRK9_9ACTN</name>
<evidence type="ECO:0000256" key="1">
    <source>
        <dbReference type="ARBA" id="ARBA00023125"/>
    </source>
</evidence>
<dbReference type="SUPFAM" id="SSF46689">
    <property type="entry name" value="Homeodomain-like"/>
    <property type="match status" value="1"/>
</dbReference>
<reference evidence="4 5" key="1">
    <citation type="submission" date="2019-02" db="EMBL/GenBank/DDBJ databases">
        <title>Sequencing the genomes of 1000 actinobacteria strains.</title>
        <authorList>
            <person name="Klenk H.-P."/>
        </authorList>
    </citation>
    <scope>NUCLEOTIDE SEQUENCE [LARGE SCALE GENOMIC DNA]</scope>
    <source>
        <strain evidence="4 5">DSM 45162</strain>
    </source>
</reference>
<evidence type="ECO:0000259" key="3">
    <source>
        <dbReference type="PROSITE" id="PS50977"/>
    </source>
</evidence>
<protein>
    <submittedName>
        <fullName evidence="4">TetR family transcriptional regulator</fullName>
    </submittedName>
</protein>
<dbReference type="InterPro" id="IPR050692">
    <property type="entry name" value="HTH_transcr_repressor_FabR"/>
</dbReference>
<evidence type="ECO:0000313" key="4">
    <source>
        <dbReference type="EMBL" id="RZU53788.1"/>
    </source>
</evidence>